<dbReference type="Proteomes" id="UP000324797">
    <property type="component" value="Unassembled WGS sequence"/>
</dbReference>
<feature type="compositionally biased region" description="Basic and acidic residues" evidence="1">
    <location>
        <begin position="150"/>
        <end position="161"/>
    </location>
</feature>
<evidence type="ECO:0000256" key="1">
    <source>
        <dbReference type="SAM" id="MobiDB-lite"/>
    </source>
</evidence>
<accession>A0A5S4YY74</accession>
<name>A0A5S4YY74_9BRAD</name>
<feature type="region of interest" description="Disordered" evidence="1">
    <location>
        <begin position="146"/>
        <end position="188"/>
    </location>
</feature>
<sequence length="188" mass="21399">MCESAPIKDHFAHLDPDQHPGMICFTENDQLGIIDRVTALTPGRYITRFYETEEKMADDQRRKLIAAIDPSGELQFAWTPEEIERVYKEGPSSCMDGTHHFNTPVWPTSVYGAGDLALAYQVNAKGRIQSRCLVWLEKKLYGRISGRPDGLGRESPERTQETLHMSAPWPTSPVRFQHSIHGHDTRNH</sequence>
<dbReference type="RefSeq" id="WP_148736639.1">
    <property type="nucleotide sequence ID" value="NZ_VSTH01000001.1"/>
</dbReference>
<comment type="caution">
    <text evidence="2">The sequence shown here is derived from an EMBL/GenBank/DDBJ whole genome shotgun (WGS) entry which is preliminary data.</text>
</comment>
<evidence type="ECO:0000313" key="3">
    <source>
        <dbReference type="Proteomes" id="UP000324797"/>
    </source>
</evidence>
<gene>
    <name evidence="2" type="ORF">FXV83_00295</name>
</gene>
<keyword evidence="3" id="KW-1185">Reference proteome</keyword>
<dbReference type="AlphaFoldDB" id="A0A5S4YY74"/>
<reference evidence="2 3" key="1">
    <citation type="submission" date="2019-08" db="EMBL/GenBank/DDBJ databases">
        <title>Bradyrhizobium hipponensis sp. nov., a rhizobium isolated from a Lupinus angustifolius root nodule in Tunisia.</title>
        <authorList>
            <person name="Off K."/>
            <person name="Rejili M."/>
            <person name="Mars M."/>
            <person name="Brachmann A."/>
            <person name="Marin M."/>
        </authorList>
    </citation>
    <scope>NUCLEOTIDE SEQUENCE [LARGE SCALE GENOMIC DNA]</scope>
    <source>
        <strain evidence="3">aSej3</strain>
    </source>
</reference>
<dbReference type="EMBL" id="VSTH01000001">
    <property type="protein sequence ID" value="TYO68555.1"/>
    <property type="molecule type" value="Genomic_DNA"/>
</dbReference>
<evidence type="ECO:0000313" key="2">
    <source>
        <dbReference type="EMBL" id="TYO68555.1"/>
    </source>
</evidence>
<protein>
    <submittedName>
        <fullName evidence="2">Uncharacterized protein</fullName>
    </submittedName>
</protein>
<organism evidence="2 3">
    <name type="scientific">Bradyrhizobium hipponense</name>
    <dbReference type="NCBI Taxonomy" id="2605638"/>
    <lineage>
        <taxon>Bacteria</taxon>
        <taxon>Pseudomonadati</taxon>
        <taxon>Pseudomonadota</taxon>
        <taxon>Alphaproteobacteria</taxon>
        <taxon>Hyphomicrobiales</taxon>
        <taxon>Nitrobacteraceae</taxon>
        <taxon>Bradyrhizobium</taxon>
    </lineage>
</organism>
<proteinExistence type="predicted"/>